<dbReference type="SMART" id="SM00651">
    <property type="entry name" value="Sm"/>
    <property type="match status" value="1"/>
</dbReference>
<keyword evidence="8" id="KW-0687">Ribonucleoprotein</keyword>
<keyword evidence="3" id="KW-0507">mRNA processing</keyword>
<evidence type="ECO:0000256" key="2">
    <source>
        <dbReference type="ARBA" id="ARBA00006850"/>
    </source>
</evidence>
<dbReference type="CDD" id="cd01729">
    <property type="entry name" value="LSm7"/>
    <property type="match status" value="1"/>
</dbReference>
<dbReference type="InterPro" id="IPR044641">
    <property type="entry name" value="Lsm7/SmG-like"/>
</dbReference>
<comment type="subcellular location">
    <subcellularLocation>
        <location evidence="1">Nucleus</location>
    </subcellularLocation>
</comment>
<dbReference type="Gene3D" id="2.30.30.100">
    <property type="match status" value="1"/>
</dbReference>
<dbReference type="GO" id="GO:0003723">
    <property type="term" value="F:RNA binding"/>
    <property type="evidence" value="ECO:0007669"/>
    <property type="project" value="UniProtKB-KW"/>
</dbReference>
<sequence>MRGGGNSQGGRDGGEKRGKRNPILDLSKYSDKKITVKFMGGREVTGLLKGYDQLLNLVLDQAEEVIKAPEGEESAEPQVRQIGLMVCRGPAVITIAPVDGSSMIANPFLAAEQ</sequence>
<keyword evidence="7" id="KW-0539">Nucleus</keyword>
<keyword evidence="12" id="KW-1185">Reference proteome</keyword>
<dbReference type="InterPro" id="IPR001163">
    <property type="entry name" value="Sm_dom_euk/arc"/>
</dbReference>
<comment type="similarity">
    <text evidence="2">Belongs to the snRNP Sm proteins family.</text>
</comment>
<dbReference type="InterPro" id="IPR017132">
    <property type="entry name" value="Lsm7"/>
</dbReference>
<feature type="domain" description="Sm" evidence="10">
    <location>
        <begin position="21"/>
        <end position="101"/>
    </location>
</feature>
<dbReference type="Proteomes" id="UP000278143">
    <property type="component" value="Unassembled WGS sequence"/>
</dbReference>
<dbReference type="PANTHER" id="PTHR10553:SF5">
    <property type="entry name" value="U6 SNRNA-ASSOCIATED SM-LIKE PROTEIN LSM7"/>
    <property type="match status" value="1"/>
</dbReference>
<evidence type="ECO:0000256" key="1">
    <source>
        <dbReference type="ARBA" id="ARBA00004123"/>
    </source>
</evidence>
<proteinExistence type="inferred from homology"/>
<dbReference type="PIRSF" id="PIRSF037188">
    <property type="entry name" value="U6_snRNA_Lsm7"/>
    <property type="match status" value="1"/>
</dbReference>
<evidence type="ECO:0000256" key="5">
    <source>
        <dbReference type="ARBA" id="ARBA00022884"/>
    </source>
</evidence>
<evidence type="ECO:0000256" key="4">
    <source>
        <dbReference type="ARBA" id="ARBA00022728"/>
    </source>
</evidence>
<evidence type="ECO:0000256" key="7">
    <source>
        <dbReference type="ARBA" id="ARBA00023242"/>
    </source>
</evidence>
<dbReference type="EMBL" id="KZ989565">
    <property type="protein sequence ID" value="RKP25942.1"/>
    <property type="molecule type" value="Genomic_DNA"/>
</dbReference>
<dbReference type="GO" id="GO:1990726">
    <property type="term" value="C:Lsm1-7-Pat1 complex"/>
    <property type="evidence" value="ECO:0007669"/>
    <property type="project" value="TreeGrafter"/>
</dbReference>
<dbReference type="InterPro" id="IPR010920">
    <property type="entry name" value="LSM_dom_sf"/>
</dbReference>
<evidence type="ECO:0000259" key="10">
    <source>
        <dbReference type="PROSITE" id="PS52002"/>
    </source>
</evidence>
<dbReference type="InterPro" id="IPR047575">
    <property type="entry name" value="Sm"/>
</dbReference>
<dbReference type="GO" id="GO:0000956">
    <property type="term" value="P:nuclear-transcribed mRNA catabolic process"/>
    <property type="evidence" value="ECO:0007669"/>
    <property type="project" value="InterPro"/>
</dbReference>
<dbReference type="AlphaFoldDB" id="A0A4P9Z1V2"/>
<keyword evidence="6" id="KW-0508">mRNA splicing</keyword>
<name>A0A4P9Z1V2_9FUNG</name>
<feature type="compositionally biased region" description="Gly residues" evidence="9">
    <location>
        <begin position="1"/>
        <end position="11"/>
    </location>
</feature>
<reference evidence="12" key="1">
    <citation type="journal article" date="2018" name="Nat. Microbiol.">
        <title>Leveraging single-cell genomics to expand the fungal tree of life.</title>
        <authorList>
            <person name="Ahrendt S.R."/>
            <person name="Quandt C.A."/>
            <person name="Ciobanu D."/>
            <person name="Clum A."/>
            <person name="Salamov A."/>
            <person name="Andreopoulos B."/>
            <person name="Cheng J.F."/>
            <person name="Woyke T."/>
            <person name="Pelin A."/>
            <person name="Henrissat B."/>
            <person name="Reynolds N.K."/>
            <person name="Benny G.L."/>
            <person name="Smith M.E."/>
            <person name="James T.Y."/>
            <person name="Grigoriev I.V."/>
        </authorList>
    </citation>
    <scope>NUCLEOTIDE SEQUENCE [LARGE SCALE GENOMIC DNA]</scope>
    <source>
        <strain evidence="12">Benny S71-1</strain>
    </source>
</reference>
<accession>A0A4P9Z1V2</accession>
<evidence type="ECO:0000256" key="9">
    <source>
        <dbReference type="SAM" id="MobiDB-lite"/>
    </source>
</evidence>
<dbReference type="SUPFAM" id="SSF50182">
    <property type="entry name" value="Sm-like ribonucleoproteins"/>
    <property type="match status" value="1"/>
</dbReference>
<dbReference type="PROSITE" id="PS52002">
    <property type="entry name" value="SM"/>
    <property type="match status" value="1"/>
</dbReference>
<evidence type="ECO:0000256" key="3">
    <source>
        <dbReference type="ARBA" id="ARBA00022664"/>
    </source>
</evidence>
<keyword evidence="4" id="KW-0747">Spliceosome</keyword>
<gene>
    <name evidence="11" type="ORF">SYNPS1DRAFT_28340</name>
</gene>
<dbReference type="GO" id="GO:0005689">
    <property type="term" value="C:U12-type spliceosomal complex"/>
    <property type="evidence" value="ECO:0007669"/>
    <property type="project" value="TreeGrafter"/>
</dbReference>
<evidence type="ECO:0000256" key="6">
    <source>
        <dbReference type="ARBA" id="ARBA00023187"/>
    </source>
</evidence>
<dbReference type="GO" id="GO:0005688">
    <property type="term" value="C:U6 snRNP"/>
    <property type="evidence" value="ECO:0007669"/>
    <property type="project" value="TreeGrafter"/>
</dbReference>
<dbReference type="GO" id="GO:0000398">
    <property type="term" value="P:mRNA splicing, via spliceosome"/>
    <property type="evidence" value="ECO:0007669"/>
    <property type="project" value="InterPro"/>
</dbReference>
<feature type="region of interest" description="Disordered" evidence="9">
    <location>
        <begin position="1"/>
        <end position="23"/>
    </location>
</feature>
<dbReference type="GO" id="GO:0097526">
    <property type="term" value="C:spliceosomal tri-snRNP complex"/>
    <property type="evidence" value="ECO:0007669"/>
    <property type="project" value="TreeGrafter"/>
</dbReference>
<dbReference type="GO" id="GO:0071004">
    <property type="term" value="C:U2-type prespliceosome"/>
    <property type="evidence" value="ECO:0007669"/>
    <property type="project" value="TreeGrafter"/>
</dbReference>
<organism evidence="11 12">
    <name type="scientific">Syncephalis pseudoplumigaleata</name>
    <dbReference type="NCBI Taxonomy" id="1712513"/>
    <lineage>
        <taxon>Eukaryota</taxon>
        <taxon>Fungi</taxon>
        <taxon>Fungi incertae sedis</taxon>
        <taxon>Zoopagomycota</taxon>
        <taxon>Zoopagomycotina</taxon>
        <taxon>Zoopagomycetes</taxon>
        <taxon>Zoopagales</taxon>
        <taxon>Piptocephalidaceae</taxon>
        <taxon>Syncephalis</taxon>
    </lineage>
</organism>
<keyword evidence="5" id="KW-0694">RNA-binding</keyword>
<evidence type="ECO:0000313" key="11">
    <source>
        <dbReference type="EMBL" id="RKP25942.1"/>
    </source>
</evidence>
<evidence type="ECO:0000256" key="8">
    <source>
        <dbReference type="ARBA" id="ARBA00023274"/>
    </source>
</evidence>
<dbReference type="GO" id="GO:0071013">
    <property type="term" value="C:catalytic step 2 spliceosome"/>
    <property type="evidence" value="ECO:0007669"/>
    <property type="project" value="TreeGrafter"/>
</dbReference>
<dbReference type="OrthoDB" id="274944at2759"/>
<dbReference type="Pfam" id="PF01423">
    <property type="entry name" value="LSM"/>
    <property type="match status" value="1"/>
</dbReference>
<dbReference type="PANTHER" id="PTHR10553">
    <property type="entry name" value="SMALL NUCLEAR RIBONUCLEOPROTEIN"/>
    <property type="match status" value="1"/>
</dbReference>
<evidence type="ECO:0000313" key="12">
    <source>
        <dbReference type="Proteomes" id="UP000278143"/>
    </source>
</evidence>
<protein>
    <recommendedName>
        <fullName evidence="10">Sm domain-containing protein</fullName>
    </recommendedName>
</protein>